<dbReference type="PRINTS" id="PR01433">
    <property type="entry name" value="POLYCYSTIN2"/>
</dbReference>
<dbReference type="InterPro" id="IPR003915">
    <property type="entry name" value="PKD_2"/>
</dbReference>
<dbReference type="Pfam" id="PF08016">
    <property type="entry name" value="PKD_channel"/>
    <property type="match status" value="1"/>
</dbReference>
<feature type="transmembrane region" description="Helical" evidence="9">
    <location>
        <begin position="355"/>
        <end position="373"/>
    </location>
</feature>
<dbReference type="Proteomes" id="UP000504617">
    <property type="component" value="Unplaced"/>
</dbReference>
<evidence type="ECO:0000259" key="11">
    <source>
        <dbReference type="Pfam" id="PF20519"/>
    </source>
</evidence>
<dbReference type="InterPro" id="IPR013122">
    <property type="entry name" value="PKD1_2_channel"/>
</dbReference>
<dbReference type="InterPro" id="IPR051223">
    <property type="entry name" value="Polycystin"/>
</dbReference>
<dbReference type="InterPro" id="IPR046791">
    <property type="entry name" value="Polycystin_dom"/>
</dbReference>
<evidence type="ECO:0000259" key="10">
    <source>
        <dbReference type="Pfam" id="PF08016"/>
    </source>
</evidence>
<feature type="domain" description="Polycystin cation channel PKD1/PKD2" evidence="10">
    <location>
        <begin position="310"/>
        <end position="373"/>
    </location>
</feature>
<evidence type="ECO:0000313" key="12">
    <source>
        <dbReference type="Proteomes" id="UP000504617"/>
    </source>
</evidence>
<gene>
    <name evidence="13" type="primary">PKD2L2</name>
</gene>
<keyword evidence="6" id="KW-0325">Glycoprotein</keyword>
<evidence type="ECO:0000256" key="2">
    <source>
        <dbReference type="ARBA" id="ARBA00007200"/>
    </source>
</evidence>
<dbReference type="GO" id="GO:0060170">
    <property type="term" value="C:ciliary membrane"/>
    <property type="evidence" value="ECO:0007669"/>
    <property type="project" value="UniProtKB-SubCell"/>
</dbReference>
<evidence type="ECO:0000256" key="8">
    <source>
        <dbReference type="PIRSR" id="PIRSR603915-2"/>
    </source>
</evidence>
<comment type="similarity">
    <text evidence="2">Belongs to the polycystin family.</text>
</comment>
<name>A0A6I9YTT8_9SAUR</name>
<dbReference type="RefSeq" id="XP_013927399.1">
    <property type="nucleotide sequence ID" value="XM_014071924.1"/>
</dbReference>
<evidence type="ECO:0000256" key="6">
    <source>
        <dbReference type="ARBA" id="ARBA00023180"/>
    </source>
</evidence>
<dbReference type="GO" id="GO:0005509">
    <property type="term" value="F:calcium ion binding"/>
    <property type="evidence" value="ECO:0007669"/>
    <property type="project" value="InterPro"/>
</dbReference>
<feature type="transmembrane region" description="Helical" evidence="9">
    <location>
        <begin position="69"/>
        <end position="88"/>
    </location>
</feature>
<evidence type="ECO:0000313" key="13">
    <source>
        <dbReference type="RefSeq" id="XP_013927399.1"/>
    </source>
</evidence>
<dbReference type="PANTHER" id="PTHR10877">
    <property type="entry name" value="POLYCYSTIN FAMILY MEMBER"/>
    <property type="match status" value="1"/>
</dbReference>
<dbReference type="GO" id="GO:0050982">
    <property type="term" value="P:detection of mechanical stimulus"/>
    <property type="evidence" value="ECO:0007669"/>
    <property type="project" value="TreeGrafter"/>
</dbReference>
<dbReference type="CTD" id="27039"/>
<feature type="domain" description="Polycystin" evidence="11">
    <location>
        <begin position="115"/>
        <end position="309"/>
    </location>
</feature>
<feature type="disulfide bond" evidence="8">
    <location>
        <begin position="178"/>
        <end position="191"/>
    </location>
</feature>
<dbReference type="Gene3D" id="1.20.120.350">
    <property type="entry name" value="Voltage-gated potassium channels. Chain C"/>
    <property type="match status" value="1"/>
</dbReference>
<dbReference type="InterPro" id="IPR027359">
    <property type="entry name" value="Volt_channel_dom_sf"/>
</dbReference>
<dbReference type="Pfam" id="PF20519">
    <property type="entry name" value="Polycystin_dom"/>
    <property type="match status" value="1"/>
</dbReference>
<dbReference type="PANTHER" id="PTHR10877:SF47">
    <property type="entry name" value="POLYCYSTIN-2-LIKE PROTEIN 2"/>
    <property type="match status" value="1"/>
</dbReference>
<evidence type="ECO:0000256" key="3">
    <source>
        <dbReference type="ARBA" id="ARBA00022692"/>
    </source>
</evidence>
<dbReference type="OrthoDB" id="444119at2759"/>
<keyword evidence="7" id="KW-0966">Cell projection</keyword>
<dbReference type="GO" id="GO:0005262">
    <property type="term" value="F:calcium channel activity"/>
    <property type="evidence" value="ECO:0007669"/>
    <property type="project" value="TreeGrafter"/>
</dbReference>
<dbReference type="AlphaFoldDB" id="A0A6I9YTT8"/>
<evidence type="ECO:0000256" key="1">
    <source>
        <dbReference type="ARBA" id="ARBA00004272"/>
    </source>
</evidence>
<organism evidence="12 13">
    <name type="scientific">Thamnophis sirtalis</name>
    <dbReference type="NCBI Taxonomy" id="35019"/>
    <lineage>
        <taxon>Eukaryota</taxon>
        <taxon>Metazoa</taxon>
        <taxon>Chordata</taxon>
        <taxon>Craniata</taxon>
        <taxon>Vertebrata</taxon>
        <taxon>Euteleostomi</taxon>
        <taxon>Lepidosauria</taxon>
        <taxon>Squamata</taxon>
        <taxon>Bifurcata</taxon>
        <taxon>Unidentata</taxon>
        <taxon>Episquamata</taxon>
        <taxon>Toxicofera</taxon>
        <taxon>Serpentes</taxon>
        <taxon>Colubroidea</taxon>
        <taxon>Colubridae</taxon>
        <taxon>Natricinae</taxon>
        <taxon>Thamnophis</taxon>
    </lineage>
</organism>
<keyword evidence="3 9" id="KW-0812">Transmembrane</keyword>
<proteinExistence type="inferred from homology"/>
<sequence>MYKSETQIHDMMYASLQLAAQAVAFHLLRIVGLRPTAQVAYISDGKWSNVKPRLTHSRELEMKTTLQELLIYIIFLTDLCILTFGMVSTDMYYLNRVMANLFLETPLSEKDKTIFKTMGSITDFWEFLEGPLLDGLYWNTWYTENSTSTYRNSSHIYYENLLLGVAQIRQLKVRNNTCSVYPSFRAFMRECYGKYSYNHEDRESFGFKNDTAWHYYTSATLAPWHWGLIGLYNTGGFMFILSKSKNQSLHMVTFLKEHSWITRGTRVVFIDFSMYNANVNLFCIVRLTMEFPATGGIIPSWQFHSVKLLRYVTYYDYFLASCEVIFCLFIFTFLIQEFIKMRKLKGDYFRNAWNWLDMLLLLVSFSISMTLILDTSRDVSRIGDKDLMRHQISSGQYDTVSARDFQRVTNQFSSGFSEFYAEWVAISFTKAKIPKLPQSPLLFCFRLSRYAEDLERQLKEVNYKLDTVMRTLPPTQYQQMN</sequence>
<keyword evidence="5 9" id="KW-0472">Membrane</keyword>
<comment type="subcellular location">
    <subcellularLocation>
        <location evidence="1">Cell projection</location>
        <location evidence="1">Cilium membrane</location>
        <topology evidence="1">Multi-pass membrane protein</topology>
    </subcellularLocation>
</comment>
<feature type="transmembrane region" description="Helical" evidence="9">
    <location>
        <begin position="314"/>
        <end position="335"/>
    </location>
</feature>
<evidence type="ECO:0000256" key="4">
    <source>
        <dbReference type="ARBA" id="ARBA00022989"/>
    </source>
</evidence>
<accession>A0A6I9YTT8</accession>
<dbReference type="KEGG" id="tsr:106553430"/>
<evidence type="ECO:0000256" key="7">
    <source>
        <dbReference type="ARBA" id="ARBA00023273"/>
    </source>
</evidence>
<keyword evidence="12" id="KW-1185">Reference proteome</keyword>
<evidence type="ECO:0000256" key="5">
    <source>
        <dbReference type="ARBA" id="ARBA00023136"/>
    </source>
</evidence>
<dbReference type="GeneID" id="106553430"/>
<reference evidence="13" key="1">
    <citation type="submission" date="2025-08" db="UniProtKB">
        <authorList>
            <consortium name="RefSeq"/>
        </authorList>
    </citation>
    <scope>IDENTIFICATION</scope>
    <source>
        <tissue evidence="13">Skeletal muscle</tissue>
    </source>
</reference>
<protein>
    <submittedName>
        <fullName evidence="13">Polycystic kidney disease 2-like 2 protein</fullName>
    </submittedName>
</protein>
<evidence type="ECO:0000256" key="9">
    <source>
        <dbReference type="SAM" id="Phobius"/>
    </source>
</evidence>
<keyword evidence="4 9" id="KW-1133">Transmembrane helix</keyword>